<accession>Q5B5P4</accession>
<feature type="compositionally biased region" description="Polar residues" evidence="2">
    <location>
        <begin position="231"/>
        <end position="249"/>
    </location>
</feature>
<dbReference type="KEGG" id="ani:ANIA_04136"/>
<feature type="coiled-coil region" evidence="1">
    <location>
        <begin position="363"/>
        <end position="404"/>
    </location>
</feature>
<reference evidence="4" key="1">
    <citation type="journal article" date="2005" name="Nature">
        <title>Sequencing of Aspergillus nidulans and comparative analysis with A. fumigatus and A. oryzae.</title>
        <authorList>
            <person name="Galagan J.E."/>
            <person name="Calvo S.E."/>
            <person name="Cuomo C."/>
            <person name="Ma L.J."/>
            <person name="Wortman J.R."/>
            <person name="Batzoglou S."/>
            <person name="Lee S.I."/>
            <person name="Basturkmen M."/>
            <person name="Spevak C.C."/>
            <person name="Clutterbuck J."/>
            <person name="Kapitonov V."/>
            <person name="Jurka J."/>
            <person name="Scazzocchio C."/>
            <person name="Farman M."/>
            <person name="Butler J."/>
            <person name="Purcell S."/>
            <person name="Harris S."/>
            <person name="Braus G.H."/>
            <person name="Draht O."/>
            <person name="Busch S."/>
            <person name="D'Enfert C."/>
            <person name="Bouchier C."/>
            <person name="Goldman G.H."/>
            <person name="Bell-Pedersen D."/>
            <person name="Griffiths-Jones S."/>
            <person name="Doonan J.H."/>
            <person name="Yu J."/>
            <person name="Vienken K."/>
            <person name="Pain A."/>
            <person name="Freitag M."/>
            <person name="Selker E.U."/>
            <person name="Archer D.B."/>
            <person name="Penalva M.A."/>
            <person name="Oakley B.R."/>
            <person name="Momany M."/>
            <person name="Tanaka T."/>
            <person name="Kumagai T."/>
            <person name="Asai K."/>
            <person name="Machida M."/>
            <person name="Nierman W.C."/>
            <person name="Denning D.W."/>
            <person name="Caddick M."/>
            <person name="Hynes M."/>
            <person name="Paoletti M."/>
            <person name="Fischer R."/>
            <person name="Miller B."/>
            <person name="Dyer P."/>
            <person name="Sachs M.S."/>
            <person name="Osmani S.A."/>
            <person name="Birren B.W."/>
        </authorList>
    </citation>
    <scope>NUCLEOTIDE SEQUENCE [LARGE SCALE GENOMIC DNA]</scope>
    <source>
        <strain evidence="4">FGSC A4 / ATCC 38163 / CBS 112.46 / NRRL 194 / M139</strain>
    </source>
</reference>
<dbReference type="AlphaFoldDB" id="Q5B5P4"/>
<gene>
    <name evidence="3" type="ORF">ANIA_04136</name>
</gene>
<organism evidence="3 4">
    <name type="scientific">Emericella nidulans (strain FGSC A4 / ATCC 38163 / CBS 112.46 / NRRL 194 / M139)</name>
    <name type="common">Aspergillus nidulans</name>
    <dbReference type="NCBI Taxonomy" id="227321"/>
    <lineage>
        <taxon>Eukaryota</taxon>
        <taxon>Fungi</taxon>
        <taxon>Dikarya</taxon>
        <taxon>Ascomycota</taxon>
        <taxon>Pezizomycotina</taxon>
        <taxon>Eurotiomycetes</taxon>
        <taxon>Eurotiomycetidae</taxon>
        <taxon>Eurotiales</taxon>
        <taxon>Aspergillaceae</taxon>
        <taxon>Aspergillus</taxon>
        <taxon>Aspergillus subgen. Nidulantes</taxon>
    </lineage>
</organism>
<protein>
    <submittedName>
        <fullName evidence="3">Uncharacterized protein</fullName>
    </submittedName>
</protein>
<feature type="compositionally biased region" description="Polar residues" evidence="2">
    <location>
        <begin position="136"/>
        <end position="155"/>
    </location>
</feature>
<feature type="compositionally biased region" description="Low complexity" evidence="2">
    <location>
        <begin position="258"/>
        <end position="269"/>
    </location>
</feature>
<dbReference type="InParanoid" id="Q5B5P4"/>
<accession>C8V4Z4</accession>
<evidence type="ECO:0000313" key="4">
    <source>
        <dbReference type="Proteomes" id="UP000000560"/>
    </source>
</evidence>
<evidence type="ECO:0000256" key="2">
    <source>
        <dbReference type="SAM" id="MobiDB-lite"/>
    </source>
</evidence>
<dbReference type="HOGENOM" id="CLU_658936_0_0_1"/>
<feature type="compositionally biased region" description="Low complexity" evidence="2">
    <location>
        <begin position="171"/>
        <end position="189"/>
    </location>
</feature>
<keyword evidence="4" id="KW-1185">Reference proteome</keyword>
<proteinExistence type="predicted"/>
<sequence length="417" mass="46742">MSSSAYSKRFELPWTASEKQRLWKLKTTGETKDLGWNAFHKLKHFPDRSNSAVQVQWSRLRAERGLPRQRRARGSLESAIPEKRSVACLEDVTESVKFPRTLENADDSEVIGNHVSITSDGEYTEHEGATPDDSVLYQNHSQAPGKTRRLSNPGSDVQHGAAAHSTLSSATIPGSTSTTSEPPSSLSFTPLNFIPIVQETIKKDSRSTLSQAPATCQKQTPGLLDSDESNQLECSMISSRENPHSQPTGRSGMPTHLGPPQTTGPTTVGQAQLPHRLHFSQEEEQLVAQAGHPPTALRTCSESPRLEKASEELVSHVRTFAEDVEHRINDLISSWSLKQKELSILRDSHKKVILERDELRGKLNVEIRENEGFKKEIEDLKAELKLMKEEMRRVEEDKKKITGVYRTLEELIRYAKD</sequence>
<dbReference type="GeneID" id="2873556"/>
<dbReference type="RefSeq" id="XP_661740.1">
    <property type="nucleotide sequence ID" value="XM_656648.1"/>
</dbReference>
<dbReference type="EMBL" id="BN001302">
    <property type="protein sequence ID" value="CBF74626.1"/>
    <property type="molecule type" value="Genomic_DNA"/>
</dbReference>
<evidence type="ECO:0000313" key="3">
    <source>
        <dbReference type="EMBL" id="CBF74626.1"/>
    </source>
</evidence>
<keyword evidence="1" id="KW-0175">Coiled coil</keyword>
<dbReference type="Proteomes" id="UP000000560">
    <property type="component" value="Chromosome II"/>
</dbReference>
<dbReference type="VEuPathDB" id="FungiDB:AN4136"/>
<evidence type="ECO:0000256" key="1">
    <source>
        <dbReference type="SAM" id="Coils"/>
    </source>
</evidence>
<dbReference type="OrthoDB" id="10675500at2759"/>
<reference evidence="4" key="2">
    <citation type="journal article" date="2009" name="Fungal Genet. Biol.">
        <title>The 2008 update of the Aspergillus nidulans genome annotation: a community effort.</title>
        <authorList>
            <person name="Wortman J.R."/>
            <person name="Gilsenan J.M."/>
            <person name="Joardar V."/>
            <person name="Deegan J."/>
            <person name="Clutterbuck J."/>
            <person name="Andersen M.R."/>
            <person name="Archer D."/>
            <person name="Bencina M."/>
            <person name="Braus G."/>
            <person name="Coutinho P."/>
            <person name="von Dohren H."/>
            <person name="Doonan J."/>
            <person name="Driessen A.J."/>
            <person name="Durek P."/>
            <person name="Espeso E."/>
            <person name="Fekete E."/>
            <person name="Flipphi M."/>
            <person name="Estrada C.G."/>
            <person name="Geysens S."/>
            <person name="Goldman G."/>
            <person name="de Groot P.W."/>
            <person name="Hansen K."/>
            <person name="Harris S.D."/>
            <person name="Heinekamp T."/>
            <person name="Helmstaedt K."/>
            <person name="Henrissat B."/>
            <person name="Hofmann G."/>
            <person name="Homan T."/>
            <person name="Horio T."/>
            <person name="Horiuchi H."/>
            <person name="James S."/>
            <person name="Jones M."/>
            <person name="Karaffa L."/>
            <person name="Karanyi Z."/>
            <person name="Kato M."/>
            <person name="Keller N."/>
            <person name="Kelly D.E."/>
            <person name="Kiel J.A."/>
            <person name="Kim J.M."/>
            <person name="van der Klei I.J."/>
            <person name="Klis F.M."/>
            <person name="Kovalchuk A."/>
            <person name="Krasevec N."/>
            <person name="Kubicek C.P."/>
            <person name="Liu B."/>
            <person name="Maccabe A."/>
            <person name="Meyer V."/>
            <person name="Mirabito P."/>
            <person name="Miskei M."/>
            <person name="Mos M."/>
            <person name="Mullins J."/>
            <person name="Nelson D.R."/>
            <person name="Nielsen J."/>
            <person name="Oakley B.R."/>
            <person name="Osmani S.A."/>
            <person name="Pakula T."/>
            <person name="Paszewski A."/>
            <person name="Paulsen I."/>
            <person name="Pilsyk S."/>
            <person name="Pocsi I."/>
            <person name="Punt P.J."/>
            <person name="Ram A.F."/>
            <person name="Ren Q."/>
            <person name="Robellet X."/>
            <person name="Robson G."/>
            <person name="Seiboth B."/>
            <person name="van Solingen P."/>
            <person name="Specht T."/>
            <person name="Sun J."/>
            <person name="Taheri-Talesh N."/>
            <person name="Takeshita N."/>
            <person name="Ussery D."/>
            <person name="vanKuyk P.A."/>
            <person name="Visser H."/>
            <person name="van de Vondervoort P.J."/>
            <person name="de Vries R.P."/>
            <person name="Walton J."/>
            <person name="Xiang X."/>
            <person name="Xiong Y."/>
            <person name="Zeng A.P."/>
            <person name="Brandt B.W."/>
            <person name="Cornell M.J."/>
            <person name="van den Hondel C.A."/>
            <person name="Visser J."/>
            <person name="Oliver S.G."/>
            <person name="Turner G."/>
        </authorList>
    </citation>
    <scope>GENOME REANNOTATION</scope>
    <source>
        <strain evidence="4">FGSC A4 / ATCC 38163 / CBS 112.46 / NRRL 194 / M139</strain>
    </source>
</reference>
<feature type="region of interest" description="Disordered" evidence="2">
    <location>
        <begin position="118"/>
        <end position="189"/>
    </location>
</feature>
<feature type="compositionally biased region" description="Polar residues" evidence="2">
    <location>
        <begin position="207"/>
        <end position="220"/>
    </location>
</feature>
<name>Q5B5P4_EMENI</name>
<feature type="region of interest" description="Disordered" evidence="2">
    <location>
        <begin position="204"/>
        <end position="269"/>
    </location>
</feature>